<organism evidence="1 2">
    <name type="scientific">Trypanosoma rangeli SC58</name>
    <dbReference type="NCBI Taxonomy" id="429131"/>
    <lineage>
        <taxon>Eukaryota</taxon>
        <taxon>Discoba</taxon>
        <taxon>Euglenozoa</taxon>
        <taxon>Kinetoplastea</taxon>
        <taxon>Metakinetoplastina</taxon>
        <taxon>Trypanosomatida</taxon>
        <taxon>Trypanosomatidae</taxon>
        <taxon>Trypanosoma</taxon>
        <taxon>Herpetosoma</taxon>
    </lineage>
</organism>
<reference evidence="1 2" key="1">
    <citation type="submission" date="2013-07" db="EMBL/GenBank/DDBJ databases">
        <authorList>
            <person name="Stoco P.H."/>
            <person name="Wagner G."/>
            <person name="Gerber A."/>
            <person name="Zaha A."/>
            <person name="Thompson C."/>
            <person name="Bartholomeu D.C."/>
            <person name="Luckemeyer D.D."/>
            <person name="Bahia D."/>
            <person name="Loreto E."/>
            <person name="Prestes E.B."/>
            <person name="Lima F.M."/>
            <person name="Rodrigues-Luiz G."/>
            <person name="Vallejo G.A."/>
            <person name="Filho J.F."/>
            <person name="Monteiro K.M."/>
            <person name="Tyler K.M."/>
            <person name="de Almeida L.G."/>
            <person name="Ortiz M.F."/>
            <person name="Siervo M.A."/>
            <person name="de Moraes M.H."/>
            <person name="Cunha O.L."/>
            <person name="Mendonca-Neto R."/>
            <person name="Silva R."/>
            <person name="Teixeira S.M."/>
            <person name="Murta S.M."/>
            <person name="Sincero T.C."/>
            <person name="Mendes T.A."/>
            <person name="Urmenyi T.P."/>
            <person name="Silva V.G."/>
            <person name="da Rocha W.D."/>
            <person name="Andersson B."/>
            <person name="Romanha A.J."/>
            <person name="Steindel M."/>
            <person name="de Vasconcelos A.T."/>
            <person name="Grisard E.C."/>
        </authorList>
    </citation>
    <scope>NUCLEOTIDE SEQUENCE [LARGE SCALE GENOMIC DNA]</scope>
    <source>
        <strain evidence="1 2">SC58</strain>
    </source>
</reference>
<evidence type="ECO:0000313" key="1">
    <source>
        <dbReference type="EMBL" id="ESL10852.1"/>
    </source>
</evidence>
<protein>
    <submittedName>
        <fullName evidence="1">Uncharacterized protein</fullName>
    </submittedName>
</protein>
<name>A0A061JC42_TRYRA</name>
<accession>A0A061JC42</accession>
<keyword evidence="2" id="KW-1185">Reference proteome</keyword>
<dbReference type="AlphaFoldDB" id="A0A061JC42"/>
<dbReference type="Proteomes" id="UP000031737">
    <property type="component" value="Unassembled WGS sequence"/>
</dbReference>
<gene>
    <name evidence="1" type="ORF">TRSC58_01408</name>
</gene>
<sequence>MHNRCCGGYHHAILDAIQTTSGKHGGNISLVRYIAVAQSLHPLTILRVLSVPDPSVRLSLAVLLATKPSLMEGGVRLLEWSSPVRVFCQGVGQTQAKLFTAAVCESALTALAAGALGAVELLCAVADFMMIVTLGSDKRAVVSREEAAAEVSIAEAFGVLSSYAQWALAAAPTLGTITAHVGPVRNGTKEAAVRNRVAHSIVLSRSVQIGPMSLLRRQGAS</sequence>
<evidence type="ECO:0000313" key="2">
    <source>
        <dbReference type="Proteomes" id="UP000031737"/>
    </source>
</evidence>
<dbReference type="EMBL" id="AUPL01001408">
    <property type="protein sequence ID" value="ESL10852.1"/>
    <property type="molecule type" value="Genomic_DNA"/>
</dbReference>
<dbReference type="VEuPathDB" id="TriTrypDB:TRSC58_01408"/>
<proteinExistence type="predicted"/>
<comment type="caution">
    <text evidence="1">The sequence shown here is derived from an EMBL/GenBank/DDBJ whole genome shotgun (WGS) entry which is preliminary data.</text>
</comment>
<dbReference type="OrthoDB" id="272371at2759"/>